<dbReference type="Gene3D" id="2.40.50.140">
    <property type="entry name" value="Nucleic acid-binding proteins"/>
    <property type="match status" value="1"/>
</dbReference>
<feature type="region of interest" description="Disordered" evidence="3">
    <location>
        <begin position="119"/>
        <end position="160"/>
    </location>
</feature>
<feature type="compositionally biased region" description="Low complexity" evidence="3">
    <location>
        <begin position="127"/>
        <end position="142"/>
    </location>
</feature>
<keyword evidence="5" id="KW-1185">Reference proteome</keyword>
<feature type="compositionally biased region" description="Polar residues" evidence="3">
    <location>
        <begin position="143"/>
        <end position="160"/>
    </location>
</feature>
<evidence type="ECO:0000256" key="2">
    <source>
        <dbReference type="PIRNR" id="PIRNR002070"/>
    </source>
</evidence>
<feature type="region of interest" description="Disordered" evidence="3">
    <location>
        <begin position="1"/>
        <end position="25"/>
    </location>
</feature>
<dbReference type="InterPro" id="IPR000424">
    <property type="entry name" value="Primosome_PriB/ssb"/>
</dbReference>
<dbReference type="InterPro" id="IPR012340">
    <property type="entry name" value="NA-bd_OB-fold"/>
</dbReference>
<keyword evidence="1 2" id="KW-0238">DNA-binding</keyword>
<name>A0ABY4FLQ1_9MICO</name>
<dbReference type="CDD" id="cd04496">
    <property type="entry name" value="SSB_OBF"/>
    <property type="match status" value="1"/>
</dbReference>
<dbReference type="Proteomes" id="UP000831786">
    <property type="component" value="Chromosome"/>
</dbReference>
<dbReference type="EMBL" id="CP095045">
    <property type="protein sequence ID" value="UOQ57217.1"/>
    <property type="molecule type" value="Genomic_DNA"/>
</dbReference>
<dbReference type="GO" id="GO:0003677">
    <property type="term" value="F:DNA binding"/>
    <property type="evidence" value="ECO:0007669"/>
    <property type="project" value="UniProtKB-KW"/>
</dbReference>
<dbReference type="PROSITE" id="PS50935">
    <property type="entry name" value="SSB"/>
    <property type="match status" value="1"/>
</dbReference>
<organism evidence="4 5">
    <name type="scientific">Leucobacter allii</name>
    <dbReference type="NCBI Taxonomy" id="2932247"/>
    <lineage>
        <taxon>Bacteria</taxon>
        <taxon>Bacillati</taxon>
        <taxon>Actinomycetota</taxon>
        <taxon>Actinomycetes</taxon>
        <taxon>Micrococcales</taxon>
        <taxon>Microbacteriaceae</taxon>
        <taxon>Leucobacter</taxon>
    </lineage>
</organism>
<reference evidence="4 5" key="1">
    <citation type="submission" date="2022-04" db="EMBL/GenBank/DDBJ databases">
        <title>Leucobacter sp. isolated from rhizosphere of garlic.</title>
        <authorList>
            <person name="Won M."/>
            <person name="Lee C.-M."/>
            <person name="Woen H.-Y."/>
            <person name="Kwon S.-W."/>
        </authorList>
    </citation>
    <scope>NUCLEOTIDE SEQUENCE [LARGE SCALE GENOMIC DNA]</scope>
    <source>
        <strain evidence="4 5">H21R-40</strain>
    </source>
</reference>
<evidence type="ECO:0000256" key="3">
    <source>
        <dbReference type="SAM" id="MobiDB-lite"/>
    </source>
</evidence>
<protein>
    <recommendedName>
        <fullName evidence="2">Single-stranded DNA-binding protein</fullName>
    </recommendedName>
</protein>
<gene>
    <name evidence="4" type="ORF">MUN78_16430</name>
</gene>
<dbReference type="SUPFAM" id="SSF50249">
    <property type="entry name" value="Nucleic acid-binding proteins"/>
    <property type="match status" value="1"/>
</dbReference>
<dbReference type="Pfam" id="PF00436">
    <property type="entry name" value="SSB"/>
    <property type="match status" value="1"/>
</dbReference>
<dbReference type="PIRSF" id="PIRSF002070">
    <property type="entry name" value="SSB"/>
    <property type="match status" value="1"/>
</dbReference>
<sequence length="160" mass="17295">MSKAVFSIEGFAAEPKPRTSQNGKRMLDISVAHTERRRNKQSGEWENVTDRDGNEVTLWARATFFDEQADLLAREVSKGTLVRIEGMPRLNVYTDNAGAAKASIDVQFASISIIPRASQGGSGGGYQAPPAQQSQQSWGAPQNVAQNSGFGDSFADTSPF</sequence>
<accession>A0ABY4FLQ1</accession>
<evidence type="ECO:0000313" key="5">
    <source>
        <dbReference type="Proteomes" id="UP000831786"/>
    </source>
</evidence>
<dbReference type="RefSeq" id="WP_244727865.1">
    <property type="nucleotide sequence ID" value="NZ_CP095045.1"/>
</dbReference>
<evidence type="ECO:0000256" key="1">
    <source>
        <dbReference type="ARBA" id="ARBA00023125"/>
    </source>
</evidence>
<dbReference type="InterPro" id="IPR011344">
    <property type="entry name" value="ssDNA-bd"/>
</dbReference>
<proteinExistence type="predicted"/>
<evidence type="ECO:0000313" key="4">
    <source>
        <dbReference type="EMBL" id="UOQ57217.1"/>
    </source>
</evidence>